<keyword evidence="2" id="KW-0067">ATP-binding</keyword>
<name>A0A2H0W3R9_9BACT</name>
<feature type="domain" description="PIN" evidence="4">
    <location>
        <begin position="7"/>
        <end position="139"/>
    </location>
</feature>
<dbReference type="PANTHER" id="PTHR30473">
    <property type="entry name" value="PROTEIN PHOH"/>
    <property type="match status" value="1"/>
</dbReference>
<dbReference type="Pfam" id="PF02562">
    <property type="entry name" value="PhoH"/>
    <property type="match status" value="1"/>
</dbReference>
<evidence type="ECO:0000259" key="4">
    <source>
        <dbReference type="SMART" id="SM00670"/>
    </source>
</evidence>
<evidence type="ECO:0000313" key="5">
    <source>
        <dbReference type="EMBL" id="PIS06005.1"/>
    </source>
</evidence>
<dbReference type="Gene3D" id="3.40.50.300">
    <property type="entry name" value="P-loop containing nucleotide triphosphate hydrolases"/>
    <property type="match status" value="1"/>
</dbReference>
<dbReference type="Proteomes" id="UP000229056">
    <property type="component" value="Unassembled WGS sequence"/>
</dbReference>
<evidence type="ECO:0000256" key="1">
    <source>
        <dbReference type="ARBA" id="ARBA00022741"/>
    </source>
</evidence>
<dbReference type="Pfam" id="PF13638">
    <property type="entry name" value="PIN_4"/>
    <property type="match status" value="1"/>
</dbReference>
<dbReference type="EMBL" id="PEZY01000012">
    <property type="protein sequence ID" value="PIS06005.1"/>
    <property type="molecule type" value="Genomic_DNA"/>
</dbReference>
<organism evidence="5 6">
    <name type="scientific">Candidatus Buchananbacteria bacterium CG10_big_fil_rev_8_21_14_0_10_33_19</name>
    <dbReference type="NCBI Taxonomy" id="1974525"/>
    <lineage>
        <taxon>Bacteria</taxon>
        <taxon>Candidatus Buchananiibacteriota</taxon>
    </lineage>
</organism>
<dbReference type="InterPro" id="IPR002716">
    <property type="entry name" value="PIN_dom"/>
</dbReference>
<comment type="similarity">
    <text evidence="3">In the N-terminal section; belongs to the PINc/VapC protein family.</text>
</comment>
<dbReference type="AlphaFoldDB" id="A0A2H0W3R9"/>
<accession>A0A2H0W3R9</accession>
<sequence>MSKTEKKIFILDTSVLIHDPGVIEHLGNNDIVIPLRATEELDKGKNGQDLLGISCREVSRKLDYYRNKGAQHHRTLKTGIPTDAGGMLYVDYARADWKELPDELERNNDNRILLVAVAWQKKKKPNNVILLTKDINLRLKADSCGINTEDYTHDQQINTLGDLYSGVVTIPLPLKLAHLKAELGSNGKIEATQIIELPEASGLLPNACCYLTFGDKYTLAIYDKANNIFIYVHKPKPMDPTKRGLLAKGPINTEQALAYDMLLNPNIKIATLVGKAGTGKTLLAILAAMKLLGDGAFTHQHDGKPSRILVWRPNIEIAKSLGYLPGSESEKFAPYCGPIIENMRLILGKKYKKDGDTNYVDPVAEYIHDGLMEIKPINFALGSTKHHCVIIVDEAQNLTPRQIAALITRVGENSKIILTGDPNQIYTPYLSPINNGLTYVVERLKGYDMFGHMTMFKSERSAVAELAATVLC</sequence>
<gene>
    <name evidence="5" type="ORF">COT80_04540</name>
</gene>
<dbReference type="GO" id="GO:0005829">
    <property type="term" value="C:cytosol"/>
    <property type="evidence" value="ECO:0007669"/>
    <property type="project" value="TreeGrafter"/>
</dbReference>
<comment type="caution">
    <text evidence="5">The sequence shown here is derived from an EMBL/GenBank/DDBJ whole genome shotgun (WGS) entry which is preliminary data.</text>
</comment>
<protein>
    <submittedName>
        <fullName evidence="5">Phosphate starvation-inducible protein PhoH</fullName>
    </submittedName>
</protein>
<dbReference type="InterPro" id="IPR003714">
    <property type="entry name" value="PhoH"/>
</dbReference>
<evidence type="ECO:0000256" key="3">
    <source>
        <dbReference type="ARBA" id="ARBA00046345"/>
    </source>
</evidence>
<dbReference type="PANTHER" id="PTHR30473:SF2">
    <property type="entry name" value="PIN DOMAIN-CONTAINING PROTEIN"/>
    <property type="match status" value="1"/>
</dbReference>
<dbReference type="InterPro" id="IPR051451">
    <property type="entry name" value="PhoH2-like"/>
</dbReference>
<proteinExistence type="inferred from homology"/>
<dbReference type="SUPFAM" id="SSF88723">
    <property type="entry name" value="PIN domain-like"/>
    <property type="match status" value="1"/>
</dbReference>
<dbReference type="Gene3D" id="3.40.50.1010">
    <property type="entry name" value="5'-nuclease"/>
    <property type="match status" value="1"/>
</dbReference>
<dbReference type="SUPFAM" id="SSF52540">
    <property type="entry name" value="P-loop containing nucleoside triphosphate hydrolases"/>
    <property type="match status" value="1"/>
</dbReference>
<dbReference type="SMART" id="SM00670">
    <property type="entry name" value="PINc"/>
    <property type="match status" value="1"/>
</dbReference>
<evidence type="ECO:0000313" key="6">
    <source>
        <dbReference type="Proteomes" id="UP000229056"/>
    </source>
</evidence>
<dbReference type="InterPro" id="IPR029060">
    <property type="entry name" value="PIN-like_dom_sf"/>
</dbReference>
<keyword evidence="1" id="KW-0547">Nucleotide-binding</keyword>
<dbReference type="GO" id="GO:0005524">
    <property type="term" value="F:ATP binding"/>
    <property type="evidence" value="ECO:0007669"/>
    <property type="project" value="UniProtKB-KW"/>
</dbReference>
<reference evidence="6" key="1">
    <citation type="submission" date="2017-09" db="EMBL/GenBank/DDBJ databases">
        <title>Depth-based differentiation of microbial function through sediment-hosted aquifers and enrichment of novel symbionts in the deep terrestrial subsurface.</title>
        <authorList>
            <person name="Probst A.J."/>
            <person name="Ladd B."/>
            <person name="Jarett J.K."/>
            <person name="Geller-Mcgrath D.E."/>
            <person name="Sieber C.M.K."/>
            <person name="Emerson J.B."/>
            <person name="Anantharaman K."/>
            <person name="Thomas B.C."/>
            <person name="Malmstrom R."/>
            <person name="Stieglmeier M."/>
            <person name="Klingl A."/>
            <person name="Woyke T."/>
            <person name="Ryan C.M."/>
            <person name="Banfield J.F."/>
        </authorList>
    </citation>
    <scope>NUCLEOTIDE SEQUENCE [LARGE SCALE GENOMIC DNA]</scope>
</reference>
<dbReference type="InterPro" id="IPR027417">
    <property type="entry name" value="P-loop_NTPase"/>
</dbReference>
<evidence type="ECO:0000256" key="2">
    <source>
        <dbReference type="ARBA" id="ARBA00022840"/>
    </source>
</evidence>
<dbReference type="CDD" id="cd09883">
    <property type="entry name" value="PIN_VapC_PhoHL-ATPase"/>
    <property type="match status" value="1"/>
</dbReference>